<reference evidence="1" key="1">
    <citation type="submission" date="2022-10" db="EMBL/GenBank/DDBJ databases">
        <title>Human gut microbiome strain richness.</title>
        <authorList>
            <person name="Chen-Liaw A."/>
        </authorList>
    </citation>
    <scope>NUCLEOTIDE SEQUENCE</scope>
    <source>
        <strain evidence="1">RTP21484st1_H8_RTP21484_190118</strain>
    </source>
</reference>
<protein>
    <submittedName>
        <fullName evidence="1">Uncharacterized protein</fullName>
    </submittedName>
</protein>
<organism evidence="1 2">
    <name type="scientific">Bacteroides ovatus</name>
    <dbReference type="NCBI Taxonomy" id="28116"/>
    <lineage>
        <taxon>Bacteria</taxon>
        <taxon>Pseudomonadati</taxon>
        <taxon>Bacteroidota</taxon>
        <taxon>Bacteroidia</taxon>
        <taxon>Bacteroidales</taxon>
        <taxon>Bacteroidaceae</taxon>
        <taxon>Bacteroides</taxon>
    </lineage>
</organism>
<sequence length="98" mass="11411">MEKFTYNSKTVEVPSCLDEVSSDQYRQFLILAVLMNRGTISPGQFRVKWLSFLLGMKADYTMYRREIIRELDGQLEKLDGFFSYTTGKEGERIVTPIL</sequence>
<dbReference type="EMBL" id="JAQQPO010000064">
    <property type="protein sequence ID" value="MDC7961963.1"/>
    <property type="molecule type" value="Genomic_DNA"/>
</dbReference>
<comment type="caution">
    <text evidence="1">The sequence shown here is derived from an EMBL/GenBank/DDBJ whole genome shotgun (WGS) entry which is preliminary data.</text>
</comment>
<evidence type="ECO:0000313" key="1">
    <source>
        <dbReference type="EMBL" id="MDC7961963.1"/>
    </source>
</evidence>
<gene>
    <name evidence="1" type="ORF">PQ628_27590</name>
</gene>
<dbReference type="Proteomes" id="UP001215078">
    <property type="component" value="Unassembled WGS sequence"/>
</dbReference>
<dbReference type="AlphaFoldDB" id="A0AAW6INC4"/>
<feature type="non-terminal residue" evidence="1">
    <location>
        <position position="98"/>
    </location>
</feature>
<proteinExistence type="predicted"/>
<evidence type="ECO:0000313" key="2">
    <source>
        <dbReference type="Proteomes" id="UP001215078"/>
    </source>
</evidence>
<name>A0AAW6INC4_BACOV</name>
<accession>A0AAW6INC4</accession>